<keyword evidence="3 10" id="KW-0378">Hydrolase</keyword>
<dbReference type="RefSeq" id="WP_013777723.1">
    <property type="nucleotide sequence ID" value="NC_015519.1"/>
</dbReference>
<dbReference type="KEGG" id="tae:TepiRe1_0668"/>
<dbReference type="FunFam" id="1.10.10.160:FF:000001">
    <property type="entry name" value="ATP-dependent DNA helicase"/>
    <property type="match status" value="1"/>
</dbReference>
<dbReference type="OrthoDB" id="9810135at2"/>
<dbReference type="GO" id="GO:0009314">
    <property type="term" value="P:response to radiation"/>
    <property type="evidence" value="ECO:0007669"/>
    <property type="project" value="UniProtKB-ARBA"/>
</dbReference>
<evidence type="ECO:0000256" key="9">
    <source>
        <dbReference type="ARBA" id="ARBA00048988"/>
    </source>
</evidence>
<proteinExistence type="inferred from homology"/>
<keyword evidence="16" id="KW-1185">Reference proteome</keyword>
<dbReference type="GO" id="GO:0003677">
    <property type="term" value="F:DNA binding"/>
    <property type="evidence" value="ECO:0007669"/>
    <property type="project" value="UniProtKB-KW"/>
</dbReference>
<keyword evidence="7" id="KW-0413">Isomerase</keyword>
<evidence type="ECO:0000256" key="2">
    <source>
        <dbReference type="ARBA" id="ARBA00022741"/>
    </source>
</evidence>
<evidence type="ECO:0000256" key="10">
    <source>
        <dbReference type="PROSITE-ProRule" id="PRU00560"/>
    </source>
</evidence>
<name>F4LVV3_TEPAE</name>
<comment type="similarity">
    <text evidence="1 11">Belongs to the helicase family. UvrD subfamily.</text>
</comment>
<keyword evidence="2 10" id="KW-0547">Nucleotide-binding</keyword>
<keyword evidence="5 10" id="KW-0067">ATP-binding</keyword>
<dbReference type="Pfam" id="PF21196">
    <property type="entry name" value="PcrA_UvrD_tudor"/>
    <property type="match status" value="1"/>
</dbReference>
<dbReference type="InterPro" id="IPR000212">
    <property type="entry name" value="DNA_helicase_UvrD/REP"/>
</dbReference>
<evidence type="ECO:0000256" key="4">
    <source>
        <dbReference type="ARBA" id="ARBA00022806"/>
    </source>
</evidence>
<keyword evidence="4 10" id="KW-0347">Helicase</keyword>
<dbReference type="STRING" id="1209989.TepRe1_0612"/>
<feature type="compositionally biased region" description="Polar residues" evidence="12">
    <location>
        <begin position="639"/>
        <end position="650"/>
    </location>
</feature>
<dbReference type="PANTHER" id="PTHR11070">
    <property type="entry name" value="UVRD / RECB / PCRA DNA HELICASE FAMILY MEMBER"/>
    <property type="match status" value="1"/>
</dbReference>
<dbReference type="InterPro" id="IPR005751">
    <property type="entry name" value="ATP-dep_DNA_helicase_PcrA"/>
</dbReference>
<evidence type="ECO:0000256" key="7">
    <source>
        <dbReference type="ARBA" id="ARBA00023235"/>
    </source>
</evidence>
<dbReference type="GO" id="GO:0000725">
    <property type="term" value="P:recombinational repair"/>
    <property type="evidence" value="ECO:0007669"/>
    <property type="project" value="TreeGrafter"/>
</dbReference>
<dbReference type="Gene3D" id="3.40.50.300">
    <property type="entry name" value="P-loop containing nucleotide triphosphate hydrolases"/>
    <property type="match status" value="2"/>
</dbReference>
<feature type="domain" description="UvrD-like helicase C-terminal" evidence="14">
    <location>
        <begin position="284"/>
        <end position="558"/>
    </location>
</feature>
<evidence type="ECO:0000256" key="6">
    <source>
        <dbReference type="ARBA" id="ARBA00023125"/>
    </source>
</evidence>
<dbReference type="eggNOG" id="COG0210">
    <property type="taxonomic scope" value="Bacteria"/>
</dbReference>
<evidence type="ECO:0000256" key="3">
    <source>
        <dbReference type="ARBA" id="ARBA00022801"/>
    </source>
</evidence>
<evidence type="ECO:0000256" key="12">
    <source>
        <dbReference type="SAM" id="MobiDB-lite"/>
    </source>
</evidence>
<dbReference type="NCBIfam" id="TIGR01073">
    <property type="entry name" value="pcrA"/>
    <property type="match status" value="1"/>
</dbReference>
<keyword evidence="6 11" id="KW-0238">DNA-binding</keyword>
<sequence length="723" mass="82873">MNFLDDLNPQQKKAVTHPSGPLLVLAGAGSGKTRVLTYRIAYLIRDKNVNPKNIIAITFTNKAAREMKDRIKQLLPEIEDMFVSTFHSACVRFLRMDIDKLGYNRNFIIFDTQDQQVLMKDCLKTLNIDDKKFAPTAVLNYIGRAKDRLLVPEKCLDNAKDVREKTMAQIYALYQKRLKENNALDFDDIIMKTVELFKTFPSVLSYYQNRFPYILVDEYQDTNIAQYELIRMMAAKHRNLCVVGDDDQSIYSFRGADIRNILEFEKDFPDATVIRLEQNYRSTQTILNAANEVIDHNFGRKKKTLWTNNGQGDKITLVTLEDEHQEAYFIAREINELVFREGINYGDVAVLYRTNAQSRALEEAMVKTGIPYKIIGGLRFYQRKEIKDILAYVRVIANPSDDVSLMRIINVPRRGIGDATVNKLKAAAEEGNKSVFDIITNIDQLSLSPSLKNKLQKFRLMMEDFIRMSKTIAIPDLMNHILEETGYMDELVNENTTEALSRIENLQEMIGAAKEFEQRSSDLGLEDFLTELALVSDVDDMQEMEQAVVLMTLHSAKGLEFPIVFLSGMDEGIFPHSRSLLDDNQLEEERRLCYVGITRARKKLYLTRAWQRSLYGNTSYYMSSRFLNEISPEYLIESSGDTKNNINTRSSETKVLKDNTESPPENNEQIGPIRPGDHIKHSKWGEGIVTDIDGIDEDAQISINFPSVGEKHLILKYAPIVKI</sequence>
<feature type="region of interest" description="Disordered" evidence="12">
    <location>
        <begin position="639"/>
        <end position="676"/>
    </location>
</feature>
<dbReference type="Gene3D" id="1.10.10.160">
    <property type="match status" value="1"/>
</dbReference>
<feature type="domain" description="UvrD-like helicase ATP-binding" evidence="13">
    <location>
        <begin position="5"/>
        <end position="283"/>
    </location>
</feature>
<dbReference type="Proteomes" id="UP000010802">
    <property type="component" value="Chromosome"/>
</dbReference>
<dbReference type="FunFam" id="1.10.486.10:FF:000003">
    <property type="entry name" value="ATP-dependent DNA helicase"/>
    <property type="match status" value="1"/>
</dbReference>
<evidence type="ECO:0000256" key="8">
    <source>
        <dbReference type="ARBA" id="ARBA00034617"/>
    </source>
</evidence>
<organism evidence="15 16">
    <name type="scientific">Tepidanaerobacter acetatoxydans (strain DSM 21804 / JCM 16047 / Re1)</name>
    <dbReference type="NCBI Taxonomy" id="1209989"/>
    <lineage>
        <taxon>Bacteria</taxon>
        <taxon>Bacillati</taxon>
        <taxon>Bacillota</taxon>
        <taxon>Clostridia</taxon>
        <taxon>Thermosediminibacterales</taxon>
        <taxon>Tepidanaerobacteraceae</taxon>
        <taxon>Tepidanaerobacter</taxon>
    </lineage>
</organism>
<evidence type="ECO:0000313" key="16">
    <source>
        <dbReference type="Proteomes" id="UP000010802"/>
    </source>
</evidence>
<dbReference type="GO" id="GO:0043138">
    <property type="term" value="F:3'-5' DNA helicase activity"/>
    <property type="evidence" value="ECO:0007669"/>
    <property type="project" value="UniProtKB-EC"/>
</dbReference>
<evidence type="ECO:0000256" key="1">
    <source>
        <dbReference type="ARBA" id="ARBA00009922"/>
    </source>
</evidence>
<protein>
    <recommendedName>
        <fullName evidence="11">ATP-dependent DNA helicase</fullName>
        <ecNumber evidence="11">5.6.2.4</ecNumber>
    </recommendedName>
</protein>
<comment type="catalytic activity">
    <reaction evidence="8">
        <text>Couples ATP hydrolysis with the unwinding of duplex DNA by translocating in the 3'-5' direction.</text>
        <dbReference type="EC" id="5.6.2.4"/>
    </reaction>
</comment>
<dbReference type="SUPFAM" id="SSF52540">
    <property type="entry name" value="P-loop containing nucleoside triphosphate hydrolases"/>
    <property type="match status" value="1"/>
</dbReference>
<dbReference type="AlphaFoldDB" id="F4LVV3"/>
<dbReference type="CDD" id="cd18807">
    <property type="entry name" value="SF1_C_UvrD"/>
    <property type="match status" value="1"/>
</dbReference>
<dbReference type="InterPro" id="IPR014017">
    <property type="entry name" value="DNA_helicase_UvrD-like_C"/>
</dbReference>
<dbReference type="GO" id="GO:0033202">
    <property type="term" value="C:DNA helicase complex"/>
    <property type="evidence" value="ECO:0007669"/>
    <property type="project" value="TreeGrafter"/>
</dbReference>
<dbReference type="GO" id="GO:0005524">
    <property type="term" value="F:ATP binding"/>
    <property type="evidence" value="ECO:0007669"/>
    <property type="project" value="UniProtKB-UniRule"/>
</dbReference>
<dbReference type="Pfam" id="PF13361">
    <property type="entry name" value="UvrD_C"/>
    <property type="match status" value="1"/>
</dbReference>
<evidence type="ECO:0000313" key="15">
    <source>
        <dbReference type="EMBL" id="CDI40444.1"/>
    </source>
</evidence>
<dbReference type="EMBL" id="HF563609">
    <property type="protein sequence ID" value="CDI40444.1"/>
    <property type="molecule type" value="Genomic_DNA"/>
</dbReference>
<dbReference type="KEGG" id="tep:TepRe1_0612"/>
<evidence type="ECO:0000256" key="11">
    <source>
        <dbReference type="RuleBase" id="RU364053"/>
    </source>
</evidence>
<dbReference type="PROSITE" id="PS51217">
    <property type="entry name" value="UVRD_HELICASE_CTER"/>
    <property type="match status" value="1"/>
</dbReference>
<reference evidence="16" key="1">
    <citation type="journal article" date="2013" name="Genome Announc.">
        <title>First genome sequence of a syntrophic acetate-oxidizing bacterium, Tepidanaerobacter acetatoxydans strain Re1.</title>
        <authorList>
            <person name="Manzoor S."/>
            <person name="Bongcam-Rudloff E."/>
            <person name="Schnurer A."/>
            <person name="Muller B."/>
        </authorList>
    </citation>
    <scope>NUCLEOTIDE SEQUENCE [LARGE SCALE GENOMIC DNA]</scope>
    <source>
        <strain evidence="16">Re1</strain>
    </source>
</reference>
<dbReference type="EC" id="5.6.2.4" evidence="11"/>
<dbReference type="InterPro" id="IPR027417">
    <property type="entry name" value="P-loop_NTPase"/>
</dbReference>
<comment type="catalytic activity">
    <reaction evidence="9 11">
        <text>ATP + H2O = ADP + phosphate + H(+)</text>
        <dbReference type="Rhea" id="RHEA:13065"/>
        <dbReference type="ChEBI" id="CHEBI:15377"/>
        <dbReference type="ChEBI" id="CHEBI:15378"/>
        <dbReference type="ChEBI" id="CHEBI:30616"/>
        <dbReference type="ChEBI" id="CHEBI:43474"/>
        <dbReference type="ChEBI" id="CHEBI:456216"/>
        <dbReference type="EC" id="5.6.2.4"/>
    </reaction>
</comment>
<evidence type="ECO:0000259" key="13">
    <source>
        <dbReference type="PROSITE" id="PS51198"/>
    </source>
</evidence>
<feature type="binding site" evidence="10">
    <location>
        <begin position="26"/>
        <end position="33"/>
    </location>
    <ligand>
        <name>ATP</name>
        <dbReference type="ChEBI" id="CHEBI:30616"/>
    </ligand>
</feature>
<evidence type="ECO:0000259" key="14">
    <source>
        <dbReference type="PROSITE" id="PS51217"/>
    </source>
</evidence>
<evidence type="ECO:0000256" key="5">
    <source>
        <dbReference type="ARBA" id="ARBA00022840"/>
    </source>
</evidence>
<dbReference type="Pfam" id="PF00580">
    <property type="entry name" value="UvrD-helicase"/>
    <property type="match status" value="1"/>
</dbReference>
<accession>F4LVV3</accession>
<dbReference type="InterPro" id="IPR014016">
    <property type="entry name" value="UvrD-like_ATP-bd"/>
</dbReference>
<dbReference type="GO" id="GO:0006260">
    <property type="term" value="P:DNA replication"/>
    <property type="evidence" value="ECO:0007669"/>
    <property type="project" value="InterPro"/>
</dbReference>
<dbReference type="GO" id="GO:0005829">
    <property type="term" value="C:cytosol"/>
    <property type="evidence" value="ECO:0007669"/>
    <property type="project" value="TreeGrafter"/>
</dbReference>
<dbReference type="InterPro" id="IPR013986">
    <property type="entry name" value="DExx_box_DNA_helicase_dom_sf"/>
</dbReference>
<dbReference type="GO" id="GO:0016887">
    <property type="term" value="F:ATP hydrolysis activity"/>
    <property type="evidence" value="ECO:0007669"/>
    <property type="project" value="RHEA"/>
</dbReference>
<dbReference type="Gene3D" id="1.10.486.10">
    <property type="entry name" value="PCRA, domain 4"/>
    <property type="match status" value="1"/>
</dbReference>
<gene>
    <name evidence="15" type="primary">pcrA</name>
    <name evidence="15" type="ordered locus">TEPIRE1_0668</name>
</gene>
<dbReference type="HOGENOM" id="CLU_004585_5_2_9"/>
<dbReference type="PANTHER" id="PTHR11070:SF2">
    <property type="entry name" value="ATP-DEPENDENT DNA HELICASE SRS2"/>
    <property type="match status" value="1"/>
</dbReference>
<dbReference type="CDD" id="cd17932">
    <property type="entry name" value="DEXQc_UvrD"/>
    <property type="match status" value="1"/>
</dbReference>
<dbReference type="PROSITE" id="PS51198">
    <property type="entry name" value="UVRD_HELICASE_ATP_BIND"/>
    <property type="match status" value="1"/>
</dbReference>
<feature type="compositionally biased region" description="Basic and acidic residues" evidence="12">
    <location>
        <begin position="651"/>
        <end position="660"/>
    </location>
</feature>